<keyword evidence="4" id="KW-0560">Oxidoreductase</keyword>
<dbReference type="Pfam" id="PF13183">
    <property type="entry name" value="Fer4_8"/>
    <property type="match status" value="1"/>
</dbReference>
<evidence type="ECO:0000256" key="4">
    <source>
        <dbReference type="ARBA" id="ARBA00023002"/>
    </source>
</evidence>
<dbReference type="SUPFAM" id="SSF46548">
    <property type="entry name" value="alpha-helical ferredoxin"/>
    <property type="match status" value="1"/>
</dbReference>
<dbReference type="PANTHER" id="PTHR11748">
    <property type="entry name" value="D-LACTATE DEHYDROGENASE"/>
    <property type="match status" value="1"/>
</dbReference>
<evidence type="ECO:0000259" key="7">
    <source>
        <dbReference type="PROSITE" id="PS51387"/>
    </source>
</evidence>
<reference evidence="8 9" key="1">
    <citation type="submission" date="2019-12" db="EMBL/GenBank/DDBJ databases">
        <title>Halocatena pleomorpha gen. nov. sp. nov., an extremely halophilic archaeon of family Halobacteriaceae isolated from saltpan soil.</title>
        <authorList>
            <person name="Pal Y."/>
            <person name="Verma A."/>
            <person name="Krishnamurthi S."/>
            <person name="Kumar P."/>
        </authorList>
    </citation>
    <scope>NUCLEOTIDE SEQUENCE [LARGE SCALE GENOMIC DNA]</scope>
    <source>
        <strain evidence="8 9">JCM 16495</strain>
    </source>
</reference>
<dbReference type="Pfam" id="PF01565">
    <property type="entry name" value="FAD_binding_4"/>
    <property type="match status" value="1"/>
</dbReference>
<dbReference type="GO" id="GO:1903457">
    <property type="term" value="P:lactate catabolic process"/>
    <property type="evidence" value="ECO:0007669"/>
    <property type="project" value="TreeGrafter"/>
</dbReference>
<keyword evidence="9" id="KW-1185">Reference proteome</keyword>
<dbReference type="PANTHER" id="PTHR11748:SF119">
    <property type="entry name" value="D-2-HYDROXYGLUTARATE DEHYDROGENASE"/>
    <property type="match status" value="1"/>
</dbReference>
<evidence type="ECO:0000256" key="3">
    <source>
        <dbReference type="ARBA" id="ARBA00022827"/>
    </source>
</evidence>
<dbReference type="InterPro" id="IPR017900">
    <property type="entry name" value="4Fe4S_Fe_S_CS"/>
</dbReference>
<dbReference type="EMBL" id="WSZK01000030">
    <property type="protein sequence ID" value="MWG36029.1"/>
    <property type="molecule type" value="Genomic_DNA"/>
</dbReference>
<name>A0A6B0GR04_9EURY</name>
<dbReference type="Gene3D" id="3.30.465.10">
    <property type="match status" value="1"/>
</dbReference>
<dbReference type="PROSITE" id="PS51387">
    <property type="entry name" value="FAD_PCMH"/>
    <property type="match status" value="1"/>
</dbReference>
<dbReference type="PROSITE" id="PS00198">
    <property type="entry name" value="4FE4S_FER_1"/>
    <property type="match status" value="1"/>
</dbReference>
<proteinExistence type="predicted"/>
<evidence type="ECO:0000259" key="6">
    <source>
        <dbReference type="PROSITE" id="PS51379"/>
    </source>
</evidence>
<dbReference type="Gene3D" id="3.30.43.10">
    <property type="entry name" value="Uridine Diphospho-n-acetylenolpyruvylglucosamine Reductase, domain 2"/>
    <property type="match status" value="1"/>
</dbReference>
<feature type="region of interest" description="Disordered" evidence="5">
    <location>
        <begin position="372"/>
        <end position="391"/>
    </location>
</feature>
<feature type="domain" description="4Fe-4S ferredoxin-type" evidence="6">
    <location>
        <begin position="690"/>
        <end position="722"/>
    </location>
</feature>
<dbReference type="SUPFAM" id="SSF55103">
    <property type="entry name" value="FAD-linked oxidases, C-terminal domain"/>
    <property type="match status" value="1"/>
</dbReference>
<accession>A0A6B0GR04</accession>
<dbReference type="GO" id="GO:0051536">
    <property type="term" value="F:iron-sulfur cluster binding"/>
    <property type="evidence" value="ECO:0007669"/>
    <property type="project" value="InterPro"/>
</dbReference>
<feature type="domain" description="FAD-binding PCMH-type" evidence="7">
    <location>
        <begin position="61"/>
        <end position="299"/>
    </location>
</feature>
<gene>
    <name evidence="8" type="ORF">GQS65_16295</name>
</gene>
<dbReference type="InterPro" id="IPR016169">
    <property type="entry name" value="FAD-bd_PCMH_sub2"/>
</dbReference>
<dbReference type="InterPro" id="IPR004017">
    <property type="entry name" value="Cys_rich_dom"/>
</dbReference>
<dbReference type="Pfam" id="PF02754">
    <property type="entry name" value="CCG"/>
    <property type="match status" value="1"/>
</dbReference>
<dbReference type="Pfam" id="PF02913">
    <property type="entry name" value="FAD-oxidase_C"/>
    <property type="match status" value="1"/>
</dbReference>
<keyword evidence="3" id="KW-0274">FAD</keyword>
<dbReference type="Proteomes" id="UP000451471">
    <property type="component" value="Unassembled WGS sequence"/>
</dbReference>
<dbReference type="InterPro" id="IPR017896">
    <property type="entry name" value="4Fe4S_Fe-S-bd"/>
</dbReference>
<dbReference type="OrthoDB" id="2837at2157"/>
<dbReference type="InterPro" id="IPR016166">
    <property type="entry name" value="FAD-bd_PCMH"/>
</dbReference>
<keyword evidence="2" id="KW-0285">Flavoprotein</keyword>
<organism evidence="8 9">
    <name type="scientific">Halomarina oriensis</name>
    <dbReference type="NCBI Taxonomy" id="671145"/>
    <lineage>
        <taxon>Archaea</taxon>
        <taxon>Methanobacteriati</taxon>
        <taxon>Methanobacteriota</taxon>
        <taxon>Stenosarchaea group</taxon>
        <taxon>Halobacteria</taxon>
        <taxon>Halobacteriales</taxon>
        <taxon>Natronomonadaceae</taxon>
        <taxon>Halomarina</taxon>
    </lineage>
</organism>
<dbReference type="InterPro" id="IPR004113">
    <property type="entry name" value="FAD-bd_oxidored_4_C"/>
</dbReference>
<dbReference type="InterPro" id="IPR036318">
    <property type="entry name" value="FAD-bd_PCMH-like_sf"/>
</dbReference>
<feature type="compositionally biased region" description="Acidic residues" evidence="5">
    <location>
        <begin position="372"/>
        <end position="387"/>
    </location>
</feature>
<evidence type="ECO:0000313" key="9">
    <source>
        <dbReference type="Proteomes" id="UP000451471"/>
    </source>
</evidence>
<protein>
    <submittedName>
        <fullName evidence="8">FAD-binding protein</fullName>
    </submittedName>
</protein>
<comment type="cofactor">
    <cofactor evidence="1">
        <name>FAD</name>
        <dbReference type="ChEBI" id="CHEBI:57692"/>
    </cofactor>
</comment>
<dbReference type="InterPro" id="IPR009051">
    <property type="entry name" value="Helical_ferredxn"/>
</dbReference>
<evidence type="ECO:0000256" key="5">
    <source>
        <dbReference type="SAM" id="MobiDB-lite"/>
    </source>
</evidence>
<dbReference type="Gene3D" id="1.10.1060.10">
    <property type="entry name" value="Alpha-helical ferredoxin"/>
    <property type="match status" value="1"/>
</dbReference>
<dbReference type="RefSeq" id="WP_158205695.1">
    <property type="nucleotide sequence ID" value="NZ_WSZK01000030.1"/>
</dbReference>
<evidence type="ECO:0000313" key="8">
    <source>
        <dbReference type="EMBL" id="MWG36029.1"/>
    </source>
</evidence>
<evidence type="ECO:0000256" key="1">
    <source>
        <dbReference type="ARBA" id="ARBA00001974"/>
    </source>
</evidence>
<dbReference type="AlphaFoldDB" id="A0A6B0GR04"/>
<dbReference type="PROSITE" id="PS51379">
    <property type="entry name" value="4FE4S_FER_2"/>
    <property type="match status" value="1"/>
</dbReference>
<dbReference type="SUPFAM" id="SSF56176">
    <property type="entry name" value="FAD-binding/transporter-associated domain-like"/>
    <property type="match status" value="1"/>
</dbReference>
<dbReference type="GO" id="GO:0071949">
    <property type="term" value="F:FAD binding"/>
    <property type="evidence" value="ECO:0007669"/>
    <property type="project" value="InterPro"/>
</dbReference>
<evidence type="ECO:0000256" key="2">
    <source>
        <dbReference type="ARBA" id="ARBA00022630"/>
    </source>
</evidence>
<dbReference type="GO" id="GO:0004458">
    <property type="term" value="F:D-lactate dehydrogenase (cytochrome) activity"/>
    <property type="evidence" value="ECO:0007669"/>
    <property type="project" value="TreeGrafter"/>
</dbReference>
<comment type="caution">
    <text evidence="8">The sequence shown here is derived from an EMBL/GenBank/DDBJ whole genome shotgun (WGS) entry which is preliminary data.</text>
</comment>
<dbReference type="Gene3D" id="3.30.70.2740">
    <property type="match status" value="1"/>
</dbReference>
<sequence>MATENTRGAGRPEASARHLDVERTDVEAYRRLAADLRRVVSGDVAFDEYAQLLYATDGSIYQARPAGVVCPTDTADVQATVEVAANHDVPVLPRGAGSSLAGQAVGPGCIVLDCSRYMDRIVDVDPEARRATVQPGVVQDHLDAALEPHGLKFAPDPASSARATVGGGIGNNSTGAHSVRYGITDAYTEELKVVLSDGSLIRTRDVVLDSPEYEDIVSRDTLEADLYETVRALVEENEADIAERYPKLKRSVSGYNLHKVVREADDADGDHVVNLSKLFVGAEGTLGVVVEATVSLVTRPEETALAMYCFDDLIDALAAVPEALTYDVGAVELMDDEVFRLAAESDGFAEYVEQVPEGTAAALLLEFDSELTEPDPTAETEDPDDEQVSPQRRAFEAAIAETTTHFVAGDDGETDDGSDNRTASGDAFEVVEAYTEAAQSDIWKLRKAAIPLLMSLEGDPKPYPFIEDATVPPEHLAAYVQEFEAVLDDHGTSAAYFAHAGSGTLHIRPILNLKTEGGVEALHSITEDVTDLVLEYHGAFSGEHGDGMARTEFSPKMYGPALWDAFKQLKTAFDPDWLFHPGNVVYRDGPEDVGPDSERGVGADNRDHLRYGAEYQSIEPRTALDFDDDGGFSHLVELCNGCGTCRQTRSDVMCPTYRASREEVQTTRGRANMLRAAISGELPEDELYSDRFQSEVLDLCVGCKGCASDCPTGVDLAKLKAEVKHHYHEREGAGLRERLFADVDTLSRVGSSLAPLSNVAPHVPGARRAMERTVGIAADRELPTFTRHTLERWFEERGGSRVPYHETDRRVLLVPDTYTNYSYPEPGKAAVRVLEAAGCHVALPEGLAPSGRAAYSKGFLDQARDRAATNVETLAPRVRDGWDVLFVEPSDAVMYQDEYLDLLAGDDVETVAAATHGVCAYLDETGLAGEIPFPADSGSVAYHGHCNQKATNTDHHAVEALLAAGYDVDRLDSSCCGMAGSFGYEAEHYGLSQAIGDVLFGQVDDSPADRVCAPGASCRSQLGDRPGETTPPHPIELLAEALEGESGALRADAATEADRSLAGAVAGLFGRVGR</sequence>
<dbReference type="InterPro" id="IPR006094">
    <property type="entry name" value="Oxid_FAD_bind_N"/>
</dbReference>
<dbReference type="InterPro" id="IPR016164">
    <property type="entry name" value="FAD-linked_Oxase-like_C"/>
</dbReference>
<dbReference type="InterPro" id="IPR016167">
    <property type="entry name" value="FAD-bd_PCMH_sub1"/>
</dbReference>
<dbReference type="GO" id="GO:0008720">
    <property type="term" value="F:D-lactate dehydrogenase (NAD+) activity"/>
    <property type="evidence" value="ECO:0007669"/>
    <property type="project" value="TreeGrafter"/>
</dbReference>
<feature type="region of interest" description="Disordered" evidence="5">
    <location>
        <begin position="404"/>
        <end position="423"/>
    </location>
</feature>